<dbReference type="InterPro" id="IPR006977">
    <property type="entry name" value="Yip1_dom"/>
</dbReference>
<evidence type="ECO:0000256" key="1">
    <source>
        <dbReference type="ARBA" id="ARBA00004141"/>
    </source>
</evidence>
<dbReference type="OrthoDB" id="2987623at2"/>
<dbReference type="EMBL" id="CP014806">
    <property type="protein sequence ID" value="AMW99438.1"/>
    <property type="molecule type" value="Genomic_DNA"/>
</dbReference>
<protein>
    <recommendedName>
        <fullName evidence="6">Yip1 domain-containing protein</fullName>
    </recommendedName>
</protein>
<keyword evidence="4 5" id="KW-0472">Membrane</keyword>
<proteinExistence type="predicted"/>
<dbReference type="AlphaFoldDB" id="A0A143HCG7"/>
<evidence type="ECO:0000313" key="7">
    <source>
        <dbReference type="EMBL" id="AMW99438.1"/>
    </source>
</evidence>
<gene>
    <name evidence="7" type="ORF">ATY39_08145</name>
</gene>
<evidence type="ECO:0000256" key="5">
    <source>
        <dbReference type="SAM" id="Phobius"/>
    </source>
</evidence>
<keyword evidence="3 5" id="KW-1133">Transmembrane helix</keyword>
<feature type="transmembrane region" description="Helical" evidence="5">
    <location>
        <begin position="104"/>
        <end position="127"/>
    </location>
</feature>
<keyword evidence="2 5" id="KW-0812">Transmembrane</keyword>
<evidence type="ECO:0000256" key="2">
    <source>
        <dbReference type="ARBA" id="ARBA00022692"/>
    </source>
</evidence>
<organism evidence="7 8">
    <name type="scientific">Rummeliibacillus stabekisii</name>
    <dbReference type="NCBI Taxonomy" id="241244"/>
    <lineage>
        <taxon>Bacteria</taxon>
        <taxon>Bacillati</taxon>
        <taxon>Bacillota</taxon>
        <taxon>Bacilli</taxon>
        <taxon>Bacillales</taxon>
        <taxon>Caryophanaceae</taxon>
        <taxon>Rummeliibacillus</taxon>
    </lineage>
</organism>
<feature type="transmembrane region" description="Helical" evidence="5">
    <location>
        <begin position="147"/>
        <end position="171"/>
    </location>
</feature>
<keyword evidence="8" id="KW-1185">Reference proteome</keyword>
<reference evidence="8" key="2">
    <citation type="submission" date="2016-03" db="EMBL/GenBank/DDBJ databases">
        <authorList>
            <person name="Ploux O."/>
        </authorList>
    </citation>
    <scope>NUCLEOTIDE SEQUENCE [LARGE SCALE GENOMIC DNA]</scope>
    <source>
        <strain evidence="8">PP9</strain>
    </source>
</reference>
<dbReference type="Proteomes" id="UP000076021">
    <property type="component" value="Chromosome"/>
</dbReference>
<dbReference type="Pfam" id="PF04893">
    <property type="entry name" value="Yip1"/>
    <property type="match status" value="1"/>
</dbReference>
<evidence type="ECO:0000256" key="4">
    <source>
        <dbReference type="ARBA" id="ARBA00023136"/>
    </source>
</evidence>
<dbReference type="STRING" id="241244.ATY39_08145"/>
<accession>A0A143HCG7</accession>
<dbReference type="GO" id="GO:0016020">
    <property type="term" value="C:membrane"/>
    <property type="evidence" value="ECO:0007669"/>
    <property type="project" value="UniProtKB-SubCell"/>
</dbReference>
<feature type="domain" description="Yip1" evidence="6">
    <location>
        <begin position="14"/>
        <end position="200"/>
    </location>
</feature>
<dbReference type="RefSeq" id="WP_066788360.1">
    <property type="nucleotide sequence ID" value="NZ_CP014806.1"/>
</dbReference>
<evidence type="ECO:0000313" key="8">
    <source>
        <dbReference type="Proteomes" id="UP000076021"/>
    </source>
</evidence>
<reference evidence="7 8" key="1">
    <citation type="journal article" date="2016" name="Genome Announc.">
        <title>Whole-Genome Sequence of Rummeliibacillus stabekisii Strain PP9 Isolated from Antarctic Soil.</title>
        <authorList>
            <person name="da Mota F.F."/>
            <person name="Vollu R.E."/>
            <person name="Jurelevicius D."/>
            <person name="Seldin L."/>
        </authorList>
    </citation>
    <scope>NUCLEOTIDE SEQUENCE [LARGE SCALE GENOMIC DNA]</scope>
    <source>
        <strain evidence="7 8">PP9</strain>
    </source>
</reference>
<evidence type="ECO:0000259" key="6">
    <source>
        <dbReference type="Pfam" id="PF04893"/>
    </source>
</evidence>
<name>A0A143HCG7_9BACL</name>
<feature type="transmembrane region" description="Helical" evidence="5">
    <location>
        <begin position="32"/>
        <end position="51"/>
    </location>
</feature>
<comment type="subcellular location">
    <subcellularLocation>
        <location evidence="1">Membrane</location>
        <topology evidence="1">Multi-pass membrane protein</topology>
    </subcellularLocation>
</comment>
<feature type="transmembrane region" description="Helical" evidence="5">
    <location>
        <begin position="63"/>
        <end position="92"/>
    </location>
</feature>
<sequence length="213" mass="23540">MNQPDDYKIQPFFSIWLHPKKTASYVIEHKKWTYVILYVILGGMASTMIGLSGQELYPSFSIWLLLLGCILAGPFIGAFSVIISSGVIWLVGKLFKGKGSFEDIFKVISLSSIPNITLAPFMLVWMANAPQSFFNMNDESLTNGAAIISMVLTLAVFIATIWTFVIQVGSVATAHRFSNWRSFFTLVLPGIVIGLILIVIVLLLVITFGIIVN</sequence>
<feature type="transmembrane region" description="Helical" evidence="5">
    <location>
        <begin position="183"/>
        <end position="212"/>
    </location>
</feature>
<evidence type="ECO:0000256" key="3">
    <source>
        <dbReference type="ARBA" id="ARBA00022989"/>
    </source>
</evidence>
<dbReference type="KEGG" id="rst:ATY39_08145"/>